<dbReference type="SUPFAM" id="SSF103473">
    <property type="entry name" value="MFS general substrate transporter"/>
    <property type="match status" value="1"/>
</dbReference>
<comment type="caution">
    <text evidence="9">The sequence shown here is derived from an EMBL/GenBank/DDBJ whole genome shotgun (WGS) entry which is preliminary data.</text>
</comment>
<dbReference type="GO" id="GO:0016020">
    <property type="term" value="C:membrane"/>
    <property type="evidence" value="ECO:0007669"/>
    <property type="project" value="UniProtKB-SubCell"/>
</dbReference>
<feature type="transmembrane region" description="Helical" evidence="6">
    <location>
        <begin position="1035"/>
        <end position="1057"/>
    </location>
</feature>
<dbReference type="InterPro" id="IPR010839">
    <property type="entry name" value="AtuA_N"/>
</dbReference>
<feature type="transmembrane region" description="Helical" evidence="6">
    <location>
        <begin position="715"/>
        <end position="736"/>
    </location>
</feature>
<feature type="transmembrane region" description="Helical" evidence="6">
    <location>
        <begin position="742"/>
        <end position="762"/>
    </location>
</feature>
<sequence>MPTERNLRIGNCSGATGDAPHAMTRMVREAEVDVITGDWLSEMNIAWESIKKAEDPELGYDVGFLRQLTECIDDIAERKTKIITNAGAMNAPVLARKVQELCQSRGHDMVVATILGDDVSHLLKRSKFGGQILDFPHLDHEEQLLENWNPELKPTCAAAYIGAWGIVAALKEGADIIICGRVTDASPVIGAAAWWYGWSEQAYDQLAGALIAGHLIECGPYATGANFSGFKQFLPDLVDLAFPVAEIMPSGSCYITKPDSMNGVVNQFNITSQLLYELQGQMYLNPDVVADIASIRIENTGRQNHVLVSGCKGSPPPPTTKVMVAAPGGWQVETTYYINGLDVQAKAQMMKQQLQNIFSGSQFSKFSAKLYGTQIDNPSSQQAGTVMLRVFAQARNKKDIAAEKFKIPLYSLRMQSYPGYHMNLDFRTMDPKQFYEIFPATIPQAAINHEVVVAGKIISIAPPTKTQHYPVQRPSSESASPVDLATFGPTERRPLGSIVHARSGDKANNSNVGFFVRHADEYPWLQSLLTVDKLKELLQEDYAGNRIERCEFPNILAVHFRIMDFLDGGIASSARIDGLGKGVDLPQTISLSYILIKMTNMNEKDIGPEFVNDIESDSSRQAYTAGGTAEDKKLVLKQDLRILPISCGIYLLCYLDRSNIGNAKVLNASTHNDLLSETHMTAYQYTIALMVFLIAYMVFEVPSNYFLKRLSPSKWIAFLMLSWSVMTMGLGGVHSFAGVTALRFMLGVFEAGLFPGLVYYLTFWYRTDERSIRVAFILASATLAGAFGGAIAYGVGHMNGTGGLSAFRWLFILEGLPSLLSAPLVWFFLPDYPETVKWLSPEEKALAAERLKFEGSHGNSKSMTWQDAKTTLVDWRLYAHYAIYFGISTPFSSLSLFTPTITAGLGFKDLTAQLMTVPPYAIAYVVTLLVSWSADHFDARALHSAIFATVGAVGFLASAVLPPDAYNARYGCLIVAAAGSFSCIPPLLGWLSSNLHSTAAAGLAIALNISFGAPGQITGVWIYKADEKKKGYPTGHWVNAGLLFFVAAGCISLLFFYKFKNRKLRREGAGRLFRY</sequence>
<dbReference type="GO" id="GO:0022857">
    <property type="term" value="F:transmembrane transporter activity"/>
    <property type="evidence" value="ECO:0007669"/>
    <property type="project" value="InterPro"/>
</dbReference>
<feature type="transmembrane region" description="Helical" evidence="6">
    <location>
        <begin position="807"/>
        <end position="829"/>
    </location>
</feature>
<dbReference type="FunFam" id="1.20.1250.20:FF:000057">
    <property type="entry name" value="MFS general substrate transporter"/>
    <property type="match status" value="1"/>
</dbReference>
<feature type="domain" description="Acyclic terpene utilisation N-terminal" evidence="7">
    <location>
        <begin position="7"/>
        <end position="452"/>
    </location>
</feature>
<dbReference type="Proteomes" id="UP000779574">
    <property type="component" value="Unassembled WGS sequence"/>
</dbReference>
<reference evidence="9" key="1">
    <citation type="journal article" date="2021" name="J Fungi (Basel)">
        <title>Virulence traits and population genomics of the black yeast Aureobasidium melanogenum.</title>
        <authorList>
            <person name="Cernosa A."/>
            <person name="Sun X."/>
            <person name="Gostincar C."/>
            <person name="Fang C."/>
            <person name="Gunde-Cimerman N."/>
            <person name="Song Z."/>
        </authorList>
    </citation>
    <scope>NUCLEOTIDE SEQUENCE</scope>
    <source>
        <strain evidence="9">EXF-9911</strain>
    </source>
</reference>
<evidence type="ECO:0000256" key="2">
    <source>
        <dbReference type="ARBA" id="ARBA00022448"/>
    </source>
</evidence>
<dbReference type="Gene3D" id="1.20.1250.20">
    <property type="entry name" value="MFS general substrate transporter like domains"/>
    <property type="match status" value="2"/>
</dbReference>
<name>A0A9P8JF69_AURME</name>
<dbReference type="PANTHER" id="PTHR47585:SF1">
    <property type="entry name" value="DUF1446 DOMAIN-CONTAINING PROTEIN"/>
    <property type="match status" value="1"/>
</dbReference>
<evidence type="ECO:0000313" key="9">
    <source>
        <dbReference type="EMBL" id="KAG9699531.1"/>
    </source>
</evidence>
<reference evidence="9" key="2">
    <citation type="submission" date="2021-08" db="EMBL/GenBank/DDBJ databases">
        <authorList>
            <person name="Gostincar C."/>
            <person name="Sun X."/>
            <person name="Song Z."/>
            <person name="Gunde-Cimerman N."/>
        </authorList>
    </citation>
    <scope>NUCLEOTIDE SEQUENCE</scope>
    <source>
        <strain evidence="9">EXF-9911</strain>
    </source>
</reference>
<dbReference type="Pfam" id="PF07690">
    <property type="entry name" value="MFS_1"/>
    <property type="match status" value="1"/>
</dbReference>
<evidence type="ECO:0000256" key="1">
    <source>
        <dbReference type="ARBA" id="ARBA00004141"/>
    </source>
</evidence>
<dbReference type="PANTHER" id="PTHR47585">
    <property type="match status" value="1"/>
</dbReference>
<dbReference type="Pfam" id="PF07287">
    <property type="entry name" value="AtuA"/>
    <property type="match status" value="1"/>
</dbReference>
<feature type="transmembrane region" description="Helical" evidence="6">
    <location>
        <begin position="968"/>
        <end position="988"/>
    </location>
</feature>
<organism evidence="9 10">
    <name type="scientific">Aureobasidium melanogenum</name>
    <name type="common">Aureobasidium pullulans var. melanogenum</name>
    <dbReference type="NCBI Taxonomy" id="46634"/>
    <lineage>
        <taxon>Eukaryota</taxon>
        <taxon>Fungi</taxon>
        <taxon>Dikarya</taxon>
        <taxon>Ascomycota</taxon>
        <taxon>Pezizomycotina</taxon>
        <taxon>Dothideomycetes</taxon>
        <taxon>Dothideomycetidae</taxon>
        <taxon>Dothideales</taxon>
        <taxon>Saccotheciaceae</taxon>
        <taxon>Aureobasidium</taxon>
    </lineage>
</organism>
<dbReference type="EMBL" id="JAHFXF010000031">
    <property type="protein sequence ID" value="KAG9699531.1"/>
    <property type="molecule type" value="Genomic_DNA"/>
</dbReference>
<evidence type="ECO:0000256" key="3">
    <source>
        <dbReference type="ARBA" id="ARBA00022692"/>
    </source>
</evidence>
<keyword evidence="3 6" id="KW-0812">Transmembrane</keyword>
<keyword evidence="5 6" id="KW-0472">Membrane</keyword>
<feature type="non-terminal residue" evidence="9">
    <location>
        <position position="1075"/>
    </location>
</feature>
<keyword evidence="2" id="KW-0813">Transport</keyword>
<evidence type="ECO:0000256" key="4">
    <source>
        <dbReference type="ARBA" id="ARBA00022989"/>
    </source>
</evidence>
<evidence type="ECO:0000259" key="7">
    <source>
        <dbReference type="Pfam" id="PF07287"/>
    </source>
</evidence>
<dbReference type="FunFam" id="1.20.1250.20:FF:000013">
    <property type="entry name" value="MFS general substrate transporter"/>
    <property type="match status" value="1"/>
</dbReference>
<accession>A0A9P8JF69</accession>
<feature type="transmembrane region" description="Helical" evidence="6">
    <location>
        <begin position="682"/>
        <end position="703"/>
    </location>
</feature>
<keyword evidence="4 6" id="KW-1133">Transmembrane helix</keyword>
<feature type="transmembrane region" description="Helical" evidence="6">
    <location>
        <begin position="878"/>
        <end position="897"/>
    </location>
</feature>
<dbReference type="Pfam" id="PF23544">
    <property type="entry name" value="AtuA_ferredoxin"/>
    <property type="match status" value="1"/>
</dbReference>
<feature type="transmembrane region" description="Helical" evidence="6">
    <location>
        <begin position="774"/>
        <end position="795"/>
    </location>
</feature>
<feature type="transmembrane region" description="Helical" evidence="6">
    <location>
        <begin position="941"/>
        <end position="962"/>
    </location>
</feature>
<feature type="transmembrane region" description="Helical" evidence="6">
    <location>
        <begin position="1000"/>
        <end position="1023"/>
    </location>
</feature>
<dbReference type="InterPro" id="IPR036259">
    <property type="entry name" value="MFS_trans_sf"/>
</dbReference>
<dbReference type="OrthoDB" id="3639251at2759"/>
<feature type="transmembrane region" description="Helical" evidence="6">
    <location>
        <begin position="917"/>
        <end position="934"/>
    </location>
</feature>
<evidence type="ECO:0000256" key="6">
    <source>
        <dbReference type="SAM" id="Phobius"/>
    </source>
</evidence>
<gene>
    <name evidence="9" type="ORF">KCU76_g1417</name>
</gene>
<dbReference type="InterPro" id="IPR056362">
    <property type="entry name" value="AtuA-like_ferredoxin_dom"/>
</dbReference>
<evidence type="ECO:0000313" key="10">
    <source>
        <dbReference type="Proteomes" id="UP000779574"/>
    </source>
</evidence>
<evidence type="ECO:0000259" key="8">
    <source>
        <dbReference type="Pfam" id="PF23544"/>
    </source>
</evidence>
<comment type="subcellular location">
    <subcellularLocation>
        <location evidence="1">Membrane</location>
        <topology evidence="1">Multi-pass membrane protein</topology>
    </subcellularLocation>
</comment>
<proteinExistence type="predicted"/>
<feature type="domain" description="AtuA-like ferredoxin-fold" evidence="8">
    <location>
        <begin position="494"/>
        <end position="583"/>
    </location>
</feature>
<dbReference type="AlphaFoldDB" id="A0A9P8JF69"/>
<evidence type="ECO:0000256" key="5">
    <source>
        <dbReference type="ARBA" id="ARBA00023136"/>
    </source>
</evidence>
<dbReference type="InterPro" id="IPR011701">
    <property type="entry name" value="MFS"/>
</dbReference>
<protein>
    <submittedName>
        <fullName evidence="9">DUF1446-domain-containing protein</fullName>
    </submittedName>
</protein>